<evidence type="ECO:0000256" key="1">
    <source>
        <dbReference type="SAM" id="MobiDB-lite"/>
    </source>
</evidence>
<dbReference type="EMBL" id="JBBPBN010000083">
    <property type="protein sequence ID" value="KAK8982995.1"/>
    <property type="molecule type" value="Genomic_DNA"/>
</dbReference>
<gene>
    <name evidence="2" type="ORF">V6N11_054979</name>
</gene>
<sequence length="100" mass="10672">MRRAMTSSHDKAQLTKSSHSPLHPQGQSSLSNEAQFSDGHASLYGSDRCGSHVGDTVAEQADPNRMDGSPNVEVTSVSRRGEIDVPKGRIDSAGHGCWNP</sequence>
<comment type="caution">
    <text evidence="2">The sequence shown here is derived from an EMBL/GenBank/DDBJ whole genome shotgun (WGS) entry which is preliminary data.</text>
</comment>
<protein>
    <submittedName>
        <fullName evidence="2">Uncharacterized protein</fullName>
    </submittedName>
</protein>
<feature type="compositionally biased region" description="Polar residues" evidence="1">
    <location>
        <begin position="14"/>
        <end position="35"/>
    </location>
</feature>
<name>A0ABR2P4A3_9ROSI</name>
<evidence type="ECO:0000313" key="3">
    <source>
        <dbReference type="Proteomes" id="UP001396334"/>
    </source>
</evidence>
<proteinExistence type="predicted"/>
<keyword evidence="3" id="KW-1185">Reference proteome</keyword>
<feature type="compositionally biased region" description="Basic and acidic residues" evidence="1">
    <location>
        <begin position="79"/>
        <end position="92"/>
    </location>
</feature>
<accession>A0ABR2P4A3</accession>
<evidence type="ECO:0000313" key="2">
    <source>
        <dbReference type="EMBL" id="KAK8982995.1"/>
    </source>
</evidence>
<dbReference type="Proteomes" id="UP001396334">
    <property type="component" value="Unassembled WGS sequence"/>
</dbReference>
<reference evidence="2 3" key="1">
    <citation type="journal article" date="2024" name="G3 (Bethesda)">
        <title>Genome assembly of Hibiscus sabdariffa L. provides insights into metabolisms of medicinal natural products.</title>
        <authorList>
            <person name="Kim T."/>
        </authorList>
    </citation>
    <scope>NUCLEOTIDE SEQUENCE [LARGE SCALE GENOMIC DNA]</scope>
    <source>
        <strain evidence="2">TK-2024</strain>
        <tissue evidence="2">Old leaves</tissue>
    </source>
</reference>
<organism evidence="2 3">
    <name type="scientific">Hibiscus sabdariffa</name>
    <name type="common">roselle</name>
    <dbReference type="NCBI Taxonomy" id="183260"/>
    <lineage>
        <taxon>Eukaryota</taxon>
        <taxon>Viridiplantae</taxon>
        <taxon>Streptophyta</taxon>
        <taxon>Embryophyta</taxon>
        <taxon>Tracheophyta</taxon>
        <taxon>Spermatophyta</taxon>
        <taxon>Magnoliopsida</taxon>
        <taxon>eudicotyledons</taxon>
        <taxon>Gunneridae</taxon>
        <taxon>Pentapetalae</taxon>
        <taxon>rosids</taxon>
        <taxon>malvids</taxon>
        <taxon>Malvales</taxon>
        <taxon>Malvaceae</taxon>
        <taxon>Malvoideae</taxon>
        <taxon>Hibiscus</taxon>
    </lineage>
</organism>
<feature type="region of interest" description="Disordered" evidence="1">
    <location>
        <begin position="1"/>
        <end position="100"/>
    </location>
</feature>